<name>I1D589_9PSEU</name>
<dbReference type="Gene3D" id="1.10.340.30">
    <property type="entry name" value="Hypothetical protein, domain 2"/>
    <property type="match status" value="1"/>
</dbReference>
<reference evidence="4" key="2">
    <citation type="submission" date="2012-01" db="EMBL/GenBank/DDBJ databases">
        <title>Noncontiguous Finished sequence of chromosome of Saccharomonospora glauca K62.</title>
        <authorList>
            <consortium name="US DOE Joint Genome Institute"/>
            <person name="Lucas S."/>
            <person name="Han J."/>
            <person name="Lapidus A."/>
            <person name="Cheng J.-F."/>
            <person name="Goodwin L."/>
            <person name="Pitluck S."/>
            <person name="Peters L."/>
            <person name="Mikhailova N."/>
            <person name="Held B."/>
            <person name="Detter J.C."/>
            <person name="Han C."/>
            <person name="Tapia R."/>
            <person name="Land M."/>
            <person name="Hauser L."/>
            <person name="Kyrpides N."/>
            <person name="Ivanova N."/>
            <person name="Pagani I."/>
            <person name="Brambilla E.-M."/>
            <person name="Klenk H.-P."/>
            <person name="Woyke T."/>
        </authorList>
    </citation>
    <scope>NUCLEOTIDE SEQUENCE [LARGE SCALE GENOMIC DNA]</scope>
    <source>
        <strain evidence="4">K62</strain>
    </source>
</reference>
<organism evidence="3 4">
    <name type="scientific">Saccharomonospora glauca K62</name>
    <dbReference type="NCBI Taxonomy" id="928724"/>
    <lineage>
        <taxon>Bacteria</taxon>
        <taxon>Bacillati</taxon>
        <taxon>Actinomycetota</taxon>
        <taxon>Actinomycetes</taxon>
        <taxon>Pseudonocardiales</taxon>
        <taxon>Pseudonocardiaceae</taxon>
        <taxon>Saccharomonospora</taxon>
    </lineage>
</organism>
<reference evidence="3 4" key="1">
    <citation type="submission" date="2011-09" db="EMBL/GenBank/DDBJ databases">
        <authorList>
            <consortium name="US DOE Joint Genome Institute (JGI-PGF)"/>
            <person name="Lucas S."/>
            <person name="Han J."/>
            <person name="Lapidus A."/>
            <person name="Cheng J.-F."/>
            <person name="Goodwin L."/>
            <person name="Pitluck S."/>
            <person name="Peters L."/>
            <person name="Land M.L."/>
            <person name="Hauser L."/>
            <person name="Brambilla E."/>
            <person name="Klenk H.-P."/>
            <person name="Woyke T.J."/>
        </authorList>
    </citation>
    <scope>NUCLEOTIDE SEQUENCE [LARGE SCALE GENOMIC DNA]</scope>
    <source>
        <strain evidence="3 4">K62</strain>
    </source>
</reference>
<sequence>MTSLESSCRNSVVDVEVRGGVDLADYAEHLSRTPLRCGVASGTAPDTVALAFAEERTWRYVSALVGLPAPGRLRIEVTAASKDVRAVADQVCRILSLDVDGSGFPMVVAGDPVLARRVRAGPGLRPALFCSPYEAACWAVVCHRLRLTQTDALVRRIAERRGRTLRVGGREVVCFPAPRDLRGLDSSYGLSGVKRRRLEAVAEAALVGELDASRLRELPADEAVERVRELSGIGLSSAELVVGRGAGHPDLFPEAESHLVAALRRYYDTDDAGVLAAAERWRPYRGWASFFFREVPIDEQ</sequence>
<dbReference type="SUPFAM" id="SSF48150">
    <property type="entry name" value="DNA-glycosylase"/>
    <property type="match status" value="1"/>
</dbReference>
<gene>
    <name evidence="3" type="ORF">SacglDRAFT_03248</name>
</gene>
<keyword evidence="2" id="KW-0234">DNA repair</keyword>
<evidence type="ECO:0000313" key="3">
    <source>
        <dbReference type="EMBL" id="EIF00114.1"/>
    </source>
</evidence>
<dbReference type="GO" id="GO:0032131">
    <property type="term" value="F:alkylated DNA binding"/>
    <property type="evidence" value="ECO:0007669"/>
    <property type="project" value="TreeGrafter"/>
</dbReference>
<dbReference type="GO" id="GO:0032993">
    <property type="term" value="C:protein-DNA complex"/>
    <property type="evidence" value="ECO:0007669"/>
    <property type="project" value="TreeGrafter"/>
</dbReference>
<keyword evidence="1" id="KW-0227">DNA damage</keyword>
<dbReference type="Gene3D" id="1.10.1670.40">
    <property type="match status" value="1"/>
</dbReference>
<dbReference type="GO" id="GO:0006285">
    <property type="term" value="P:base-excision repair, AP site formation"/>
    <property type="evidence" value="ECO:0007669"/>
    <property type="project" value="TreeGrafter"/>
</dbReference>
<dbReference type="AlphaFoldDB" id="I1D589"/>
<evidence type="ECO:0000256" key="1">
    <source>
        <dbReference type="ARBA" id="ARBA00022763"/>
    </source>
</evidence>
<keyword evidence="4" id="KW-1185">Reference proteome</keyword>
<dbReference type="InterPro" id="IPR011257">
    <property type="entry name" value="DNA_glycosylase"/>
</dbReference>
<dbReference type="eggNOG" id="COG0122">
    <property type="taxonomic scope" value="Bacteria"/>
</dbReference>
<protein>
    <submittedName>
        <fullName evidence="3">3-methyladenine DNA glycosylase/8-oxoguanine DNA glycosylase</fullName>
    </submittedName>
</protein>
<evidence type="ECO:0000256" key="2">
    <source>
        <dbReference type="ARBA" id="ARBA00023204"/>
    </source>
</evidence>
<dbReference type="PANTHER" id="PTHR43003:SF5">
    <property type="entry name" value="DNA-3-METHYLADENINE GLYCOSYLASE"/>
    <property type="match status" value="1"/>
</dbReference>
<dbReference type="GO" id="GO:0008725">
    <property type="term" value="F:DNA-3-methyladenine glycosylase activity"/>
    <property type="evidence" value="ECO:0007669"/>
    <property type="project" value="TreeGrafter"/>
</dbReference>
<accession>I1D589</accession>
<dbReference type="InterPro" id="IPR051912">
    <property type="entry name" value="Alkylbase_DNA_Glycosylase/TA"/>
</dbReference>
<dbReference type="Proteomes" id="UP000005087">
    <property type="component" value="Chromosome"/>
</dbReference>
<dbReference type="STRING" id="928724.SacglDRAFT_03248"/>
<dbReference type="GO" id="GO:0006307">
    <property type="term" value="P:DNA alkylation repair"/>
    <property type="evidence" value="ECO:0007669"/>
    <property type="project" value="TreeGrafter"/>
</dbReference>
<dbReference type="RefSeq" id="WP_005465835.1">
    <property type="nucleotide sequence ID" value="NZ_CM001484.1"/>
</dbReference>
<dbReference type="EMBL" id="CM001484">
    <property type="protein sequence ID" value="EIF00114.1"/>
    <property type="molecule type" value="Genomic_DNA"/>
</dbReference>
<dbReference type="GO" id="GO:0043916">
    <property type="term" value="F:DNA-7-methylguanine glycosylase activity"/>
    <property type="evidence" value="ECO:0007669"/>
    <property type="project" value="TreeGrafter"/>
</dbReference>
<evidence type="ECO:0000313" key="4">
    <source>
        <dbReference type="Proteomes" id="UP000005087"/>
    </source>
</evidence>
<proteinExistence type="predicted"/>
<dbReference type="PANTHER" id="PTHR43003">
    <property type="entry name" value="DNA-3-METHYLADENINE GLYCOSYLASE"/>
    <property type="match status" value="1"/>
</dbReference>
<dbReference type="HOGENOM" id="CLU_000445_72_3_11"/>
<dbReference type="OrthoDB" id="9811249at2"/>